<dbReference type="PANTHER" id="PTHR30146">
    <property type="entry name" value="LACI-RELATED TRANSCRIPTIONAL REPRESSOR"/>
    <property type="match status" value="1"/>
</dbReference>
<keyword evidence="1" id="KW-0805">Transcription regulation</keyword>
<dbReference type="STRING" id="592026.GCWU0000282_002675"/>
<dbReference type="InterPro" id="IPR028082">
    <property type="entry name" value="Peripla_BP_I"/>
</dbReference>
<dbReference type="Pfam" id="PF00532">
    <property type="entry name" value="Peripla_BP_1"/>
    <property type="match status" value="1"/>
</dbReference>
<evidence type="ECO:0000259" key="4">
    <source>
        <dbReference type="PROSITE" id="PS50932"/>
    </source>
</evidence>
<dbReference type="OrthoDB" id="9789891at2"/>
<name>V2XK39_9FIRM</name>
<dbReference type="GO" id="GO:0003700">
    <property type="term" value="F:DNA-binding transcription factor activity"/>
    <property type="evidence" value="ECO:0007669"/>
    <property type="project" value="TreeGrafter"/>
</dbReference>
<dbReference type="SMART" id="SM00354">
    <property type="entry name" value="HTH_LACI"/>
    <property type="match status" value="1"/>
</dbReference>
<keyword evidence="3" id="KW-0804">Transcription</keyword>
<dbReference type="GO" id="GO:0000976">
    <property type="term" value="F:transcription cis-regulatory region binding"/>
    <property type="evidence" value="ECO:0007669"/>
    <property type="project" value="TreeGrafter"/>
</dbReference>
<evidence type="ECO:0000256" key="1">
    <source>
        <dbReference type="ARBA" id="ARBA00023015"/>
    </source>
</evidence>
<dbReference type="AlphaFoldDB" id="V2XK39"/>
<comment type="caution">
    <text evidence="5">The sequence shown here is derived from an EMBL/GenBank/DDBJ whole genome shotgun (WGS) entry which is preliminary data.</text>
</comment>
<gene>
    <name evidence="5" type="ORF">GCWU0000282_002675</name>
</gene>
<dbReference type="RefSeq" id="WP_023355521.1">
    <property type="nucleotide sequence ID" value="NZ_KI535369.1"/>
</dbReference>
<evidence type="ECO:0000313" key="6">
    <source>
        <dbReference type="Proteomes" id="UP000018227"/>
    </source>
</evidence>
<dbReference type="PANTHER" id="PTHR30146:SF154">
    <property type="entry name" value="TRANSCRIPTION REGULATOR, MEMBER OF GALR FAMILY"/>
    <property type="match status" value="1"/>
</dbReference>
<dbReference type="Pfam" id="PF00356">
    <property type="entry name" value="LacI"/>
    <property type="match status" value="1"/>
</dbReference>
<dbReference type="SUPFAM" id="SSF53822">
    <property type="entry name" value="Periplasmic binding protein-like I"/>
    <property type="match status" value="1"/>
</dbReference>
<dbReference type="Gene3D" id="3.40.50.2300">
    <property type="match status" value="2"/>
</dbReference>
<evidence type="ECO:0000256" key="2">
    <source>
        <dbReference type="ARBA" id="ARBA00023125"/>
    </source>
</evidence>
<sequence>MSTIYDIAKKVGLSPSTVARVLSGRGYSSNAAKEKVMSAADELKYTPIHAAKALKSKITNTIMMCIPDITNPYYFNIISNVCDVMENGGYRTILTYTHHNALKELSLMESLKERYVDGLIMVSFDFNEKLLNAMKELEMPVVLLNHYNYPDFAGVFDCVYIDHKKATQIATEYCIKKGHKEILFLGANKKEQTCIERLSGYETALSAAGLKFNQSLVLEADYTIEGGKRAFETALKSETSFSAVISCNDLMGIACMNVCREQGKKVPDDISLVTLDNTDYCLCTTPRLTSVDMMQNQIGICAAQCMLQQINKERRYKQTLVLSPELVVRDSVKELHRK</sequence>
<dbReference type="Gene3D" id="1.10.260.40">
    <property type="entry name" value="lambda repressor-like DNA-binding domains"/>
    <property type="match status" value="1"/>
</dbReference>
<reference evidence="5 6" key="1">
    <citation type="submission" date="2013-06" db="EMBL/GenBank/DDBJ databases">
        <authorList>
            <person name="Weinstock G."/>
            <person name="Sodergren E."/>
            <person name="Clifton S."/>
            <person name="Fulton L."/>
            <person name="Fulton B."/>
            <person name="Courtney L."/>
            <person name="Fronick C."/>
            <person name="Harrison M."/>
            <person name="Strong C."/>
            <person name="Farmer C."/>
            <person name="Delahaunty K."/>
            <person name="Markovic C."/>
            <person name="Hall O."/>
            <person name="Minx P."/>
            <person name="Tomlinson C."/>
            <person name="Mitreva M."/>
            <person name="Nelson J."/>
            <person name="Hou S."/>
            <person name="Wollam A."/>
            <person name="Pepin K.H."/>
            <person name="Johnson M."/>
            <person name="Bhonagiri V."/>
            <person name="Nash W.E."/>
            <person name="Warren W."/>
            <person name="Chinwalla A."/>
            <person name="Mardis E.R."/>
            <person name="Wilson R.K."/>
        </authorList>
    </citation>
    <scope>NUCLEOTIDE SEQUENCE [LARGE SCALE GENOMIC DNA]</scope>
    <source>
        <strain evidence="5 6">ATCC 51271</strain>
    </source>
</reference>
<dbReference type="InterPro" id="IPR001761">
    <property type="entry name" value="Peripla_BP/Lac1_sug-bd_dom"/>
</dbReference>
<dbReference type="InterPro" id="IPR010982">
    <property type="entry name" value="Lambda_DNA-bd_dom_sf"/>
</dbReference>
<evidence type="ECO:0000313" key="5">
    <source>
        <dbReference type="EMBL" id="ESL02539.1"/>
    </source>
</evidence>
<keyword evidence="2" id="KW-0238">DNA-binding</keyword>
<dbReference type="CDD" id="cd06267">
    <property type="entry name" value="PBP1_LacI_sugar_binding-like"/>
    <property type="match status" value="1"/>
</dbReference>
<dbReference type="HOGENOM" id="CLU_037628_6_1_9"/>
<dbReference type="InterPro" id="IPR000843">
    <property type="entry name" value="HTH_LacI"/>
</dbReference>
<dbReference type="Proteomes" id="UP000018227">
    <property type="component" value="Unassembled WGS sequence"/>
</dbReference>
<dbReference type="eggNOG" id="COG1609">
    <property type="taxonomic scope" value="Bacteria"/>
</dbReference>
<organism evidence="5 6">
    <name type="scientific">Catonella morbi ATCC 51271</name>
    <dbReference type="NCBI Taxonomy" id="592026"/>
    <lineage>
        <taxon>Bacteria</taxon>
        <taxon>Bacillati</taxon>
        <taxon>Bacillota</taxon>
        <taxon>Clostridia</taxon>
        <taxon>Lachnospirales</taxon>
        <taxon>Lachnospiraceae</taxon>
        <taxon>Catonella</taxon>
    </lineage>
</organism>
<protein>
    <submittedName>
        <fullName evidence="5">Sugar-binding domain protein</fullName>
    </submittedName>
</protein>
<evidence type="ECO:0000256" key="3">
    <source>
        <dbReference type="ARBA" id="ARBA00023163"/>
    </source>
</evidence>
<dbReference type="SUPFAM" id="SSF47413">
    <property type="entry name" value="lambda repressor-like DNA-binding domains"/>
    <property type="match status" value="1"/>
</dbReference>
<dbReference type="CDD" id="cd01392">
    <property type="entry name" value="HTH_LacI"/>
    <property type="match status" value="1"/>
</dbReference>
<accession>V2XK39</accession>
<dbReference type="EMBL" id="ACIL03000016">
    <property type="protein sequence ID" value="ESL02539.1"/>
    <property type="molecule type" value="Genomic_DNA"/>
</dbReference>
<keyword evidence="6" id="KW-1185">Reference proteome</keyword>
<proteinExistence type="predicted"/>
<feature type="domain" description="HTH lacI-type" evidence="4">
    <location>
        <begin position="2"/>
        <end position="56"/>
    </location>
</feature>
<dbReference type="PROSITE" id="PS50932">
    <property type="entry name" value="HTH_LACI_2"/>
    <property type="match status" value="1"/>
</dbReference>